<dbReference type="SUPFAM" id="SSF140860">
    <property type="entry name" value="Pseudo ankyrin repeat-like"/>
    <property type="match status" value="1"/>
</dbReference>
<dbReference type="EMBL" id="LT994651">
    <property type="protein sequence ID" value="SPN79007.1"/>
    <property type="molecule type" value="Genomic_DNA"/>
</dbReference>
<protein>
    <submittedName>
        <fullName evidence="1">Ankyrin repeat-containing protein</fullName>
    </submittedName>
</protein>
<organism evidence="1">
    <name type="scientific">Brazilian cedratvirus IHUMI</name>
    <dbReference type="NCBI Taxonomy" id="2126980"/>
    <lineage>
        <taxon>Viruses</taxon>
        <taxon>Pithoviruses</taxon>
        <taxon>Orthocedratvirinae</taxon>
        <taxon>Alphacedratvirus</taxon>
        <taxon>Alphacedratvirus brasiliense</taxon>
    </lineage>
</organism>
<sequence>MQNTTIEKTLADIPLMEDFNVDERDEIIGELKTALEKIIHLSKRGYLFNDRAAALLAAKGELDLLEFCVEELGCPVSEEAFSRAAEAGHLECTKFLEKYKHNALDAIYRSVVAGHLDTLKYIVEQGGHIPDMDRLRFYQEKGGFPEVGRYLKSMFDM</sequence>
<keyword evidence="2" id="KW-1185">Reference proteome</keyword>
<evidence type="ECO:0000313" key="1">
    <source>
        <dbReference type="EMBL" id="SPN79007.1"/>
    </source>
</evidence>
<reference evidence="1" key="1">
    <citation type="submission" date="2018-03" db="EMBL/GenBank/DDBJ databases">
        <authorList>
            <consortium name="Urmite Genomes"/>
        </authorList>
    </citation>
    <scope>NUCLEOTIDE SEQUENCE [LARGE SCALE GENOMIC DNA]</scope>
    <source>
        <strain evidence="1">IHUMI-27.7</strain>
    </source>
</reference>
<evidence type="ECO:0000313" key="2">
    <source>
        <dbReference type="Proteomes" id="UP000273054"/>
    </source>
</evidence>
<dbReference type="Proteomes" id="UP000273054">
    <property type="component" value="Segment"/>
</dbReference>
<gene>
    <name evidence="1" type="ORF">BRZCDTV_108</name>
</gene>
<proteinExistence type="predicted"/>
<name>A0A2R8FDC0_9VIRU</name>
<accession>A0A2R8FDC0</accession>